<dbReference type="AlphaFoldDB" id="K9YPD9"/>
<dbReference type="KEGG" id="csn:Cyast_2381"/>
<feature type="domain" description="Glycosyl transferase family 1" evidence="1">
    <location>
        <begin position="166"/>
        <end position="307"/>
    </location>
</feature>
<dbReference type="HOGENOM" id="CLU_042257_1_0_3"/>
<keyword evidence="3" id="KW-0808">Transferase</keyword>
<dbReference type="STRING" id="292563.Cyast_2381"/>
<evidence type="ECO:0000313" key="3">
    <source>
        <dbReference type="EMBL" id="AFZ48327.1"/>
    </source>
</evidence>
<evidence type="ECO:0000313" key="4">
    <source>
        <dbReference type="Proteomes" id="UP000010483"/>
    </source>
</evidence>
<organism evidence="3 4">
    <name type="scientific">Cyanobacterium stanieri (strain ATCC 29140 / PCC 7202)</name>
    <dbReference type="NCBI Taxonomy" id="292563"/>
    <lineage>
        <taxon>Bacteria</taxon>
        <taxon>Bacillati</taxon>
        <taxon>Cyanobacteriota</taxon>
        <taxon>Cyanophyceae</taxon>
        <taxon>Oscillatoriophycideae</taxon>
        <taxon>Chroococcales</taxon>
        <taxon>Geminocystaceae</taxon>
        <taxon>Cyanobacterium</taxon>
    </lineage>
</organism>
<dbReference type="CDD" id="cd03802">
    <property type="entry name" value="GT4_AviGT4-like"/>
    <property type="match status" value="1"/>
</dbReference>
<dbReference type="SUPFAM" id="SSF53756">
    <property type="entry name" value="UDP-Glycosyltransferase/glycogen phosphorylase"/>
    <property type="match status" value="1"/>
</dbReference>
<dbReference type="InterPro" id="IPR001296">
    <property type="entry name" value="Glyco_trans_1"/>
</dbReference>
<dbReference type="BioCyc" id="CSTA292563:G1353-2384-MONOMER"/>
<accession>K9YPD9</accession>
<dbReference type="InterPro" id="IPR050194">
    <property type="entry name" value="Glycosyltransferase_grp1"/>
</dbReference>
<keyword evidence="4" id="KW-1185">Reference proteome</keyword>
<dbReference type="Pfam" id="PF00534">
    <property type="entry name" value="Glycos_transf_1"/>
    <property type="match status" value="1"/>
</dbReference>
<feature type="domain" description="Glycosyltransferase subfamily 4-like N-terminal" evidence="2">
    <location>
        <begin position="18"/>
        <end position="161"/>
    </location>
</feature>
<name>K9YPD9_CYASC</name>
<dbReference type="PATRIC" id="fig|292563.3.peg.2488"/>
<dbReference type="EMBL" id="CP003940">
    <property type="protein sequence ID" value="AFZ48327.1"/>
    <property type="molecule type" value="Genomic_DNA"/>
</dbReference>
<sequence>MRIAQVAPLWETVPPTGYGGIELVVALLTDELVKRGHEVTLFASGDSRTLAKLESVYPRAIRTDETVRDYNIYLNLELQEVYRRADEFDIIHSHVDYPALPYANFTKTPTVHTLHGPLSAENRFLFTQCKHQNYVSISHSQREPLTDLNYVGNVYNGIDLNQYEFHNYPDKEPYLAFLGRVSPEKGAHRAIEIAKRTGYKLKMACKVDEVDREFFEREILAHVDGKQIELMGEINPVEKSKLIGGAIATLFPINWREPFGLVMAESMATGTPVIAMAMGAAPEVIAHGKTGFLCQTIDEMVRAVDKVGQINRLACRDHVVQKFGATRMADGYEEVYARLIEQRFASSNGRPKEVVLPKVV</sequence>
<evidence type="ECO:0000259" key="1">
    <source>
        <dbReference type="Pfam" id="PF00534"/>
    </source>
</evidence>
<proteinExistence type="predicted"/>
<dbReference type="InterPro" id="IPR028098">
    <property type="entry name" value="Glyco_trans_4-like_N"/>
</dbReference>
<dbReference type="Pfam" id="PF13439">
    <property type="entry name" value="Glyco_transf_4"/>
    <property type="match status" value="1"/>
</dbReference>
<dbReference type="eggNOG" id="COG0438">
    <property type="taxonomic scope" value="Bacteria"/>
</dbReference>
<gene>
    <name evidence="3" type="ordered locus">Cyast_2381</name>
</gene>
<protein>
    <submittedName>
        <fullName evidence="3">Glycosyl transferase group 1</fullName>
    </submittedName>
</protein>
<evidence type="ECO:0000259" key="2">
    <source>
        <dbReference type="Pfam" id="PF13439"/>
    </source>
</evidence>
<dbReference type="Gene3D" id="3.40.50.2000">
    <property type="entry name" value="Glycogen Phosphorylase B"/>
    <property type="match status" value="2"/>
</dbReference>
<dbReference type="Proteomes" id="UP000010483">
    <property type="component" value="Chromosome"/>
</dbReference>
<reference evidence="4" key="1">
    <citation type="journal article" date="2013" name="Proc. Natl. Acad. Sci. U.S.A.">
        <title>Improving the coverage of the cyanobacterial phylum using diversity-driven genome sequencing.</title>
        <authorList>
            <person name="Shih P.M."/>
            <person name="Wu D."/>
            <person name="Latifi A."/>
            <person name="Axen S.D."/>
            <person name="Fewer D.P."/>
            <person name="Talla E."/>
            <person name="Calteau A."/>
            <person name="Cai F."/>
            <person name="Tandeau de Marsac N."/>
            <person name="Rippka R."/>
            <person name="Herdman M."/>
            <person name="Sivonen K."/>
            <person name="Coursin T."/>
            <person name="Laurent T."/>
            <person name="Goodwin L."/>
            <person name="Nolan M."/>
            <person name="Davenport K.W."/>
            <person name="Han C.S."/>
            <person name="Rubin E.M."/>
            <person name="Eisen J.A."/>
            <person name="Woyke T."/>
            <person name="Gugger M."/>
            <person name="Kerfeld C.A."/>
        </authorList>
    </citation>
    <scope>NUCLEOTIDE SEQUENCE [LARGE SCALE GENOMIC DNA]</scope>
    <source>
        <strain evidence="4">ATCC 29140 / PCC 7202</strain>
    </source>
</reference>
<dbReference type="PANTHER" id="PTHR45947">
    <property type="entry name" value="SULFOQUINOVOSYL TRANSFERASE SQD2"/>
    <property type="match status" value="1"/>
</dbReference>
<dbReference type="PANTHER" id="PTHR45947:SF13">
    <property type="entry name" value="TRANSFERASE"/>
    <property type="match status" value="1"/>
</dbReference>
<dbReference type="GO" id="GO:0016757">
    <property type="term" value="F:glycosyltransferase activity"/>
    <property type="evidence" value="ECO:0007669"/>
    <property type="project" value="InterPro"/>
</dbReference>